<organism evidence="16 17">
    <name type="scientific">Lingula anatina</name>
    <name type="common">Brachiopod</name>
    <name type="synonym">Lingula unguis</name>
    <dbReference type="NCBI Taxonomy" id="7574"/>
    <lineage>
        <taxon>Eukaryota</taxon>
        <taxon>Metazoa</taxon>
        <taxon>Spiralia</taxon>
        <taxon>Lophotrochozoa</taxon>
        <taxon>Brachiopoda</taxon>
        <taxon>Linguliformea</taxon>
        <taxon>Lingulata</taxon>
        <taxon>Lingulida</taxon>
        <taxon>Linguloidea</taxon>
        <taxon>Lingulidae</taxon>
        <taxon>Lingula</taxon>
    </lineage>
</organism>
<keyword evidence="16" id="KW-1185">Reference proteome</keyword>
<sequence>MPPFMCSIKSLQVCHSILVTRDKVKYPRSRDFVIVSKQAGEIMHKVYATQEKGTYRYFVAVRASLEDVIQYANFNQTVPVRSLMDDRTLEHMPEKRIFKIASAWEGAAIRGSLVHLVKDDHVFKCLGHWYNVTIRPVASQYIVLRQSMSKHIGVGDVVVGRESQGFLEDIEDVVTESEAVTYHAKVKTCSQAMSFSLIAVSPVSTSITMYCHGGEQNDRSLHISESVNQETAPPVVGDVIPGRTSGAFLGQVISRFEKGGYIFLECIPIQDLNKDTVLTSAPYTAFHPDRRLNNQISTDGIFTSLKKEAVFETTSALRKQLSVDMNIVVTTGLQLHLQSTVPKAQKIGIRLEATIDYNMNNSYEALVRYTEVNEDHYLVSKRTSLGVHCLAISQDVCLPLNIALLNMKYSFTATSQATDVTHDVDHTDDMGNVHINVDIEPALHVQFPSASDTIVYYLVNLSLVLRFLENLIACVSMSLCGRFATGDERRRCGCECPNGGYGTVKPDGGCHCSCECKNCQDSVIASDGTCYCPNDICPVCDSAYEPVWEDCRCVCREKTQCGLYPACVRGRRGGQCDQPDCEPCSFQTDNGLQECFGNGVCTPQSYFCSSRCVCSQFWTGVCCNVRIPRNMGGVPHLQTADGISYDYHGIGEFWDCMSTANDFGVQVRFFGYKQASLVGDAAVKVGHSVATITTPANATETTLPTLRIDGLVQNITKNKTRLTLNNDTVTVDIAKVRNNATGAVMMIAIQYDTGCPGQCNGKGRCVNSTCQCNDGWTGTDCSTGSCGACVNGVCDSGFCVCTVGWEGTACEQKATCLYVNNCTDEDHGVCYRTNRCRCLPGFVGSDCSIVATCFNVSECSSHGVCVDFDVCKCDSGWAGPNCTEFSCERLAACSGHGQCKGYDVCSCDNGWQGDSCALPDCSSNNDCSLHGVCTSPHTCTCYDGYHGENCTAVKNCTSLNDCSGHGICAALEGNDTAVMCRCFEGYHGDTCDAVSCSTVNNCSGHGACLEPNLCNCDTGFGGNDCSNFSCEALGYCSGNGQCVLLDTCLCSAGWLGERCDGPVCRDVANCSGNGSCVSPNQCECLDEYDDVDCSIRIGSNYHSPKFAYNWYNGTVPENAPPGTIIVLQENITMINATDLDTGRNGKLEYTFSGSNGAERFFNMDSQGQLSVVAKLDYDSLPQEFIMTVVASDKGVPPKSAATKVAIIVQDVNDNAPLFQLFGFPEIPVNASGELGRTVGRFLATDKDSGSYGTVRHSITNESNPDAVFAVNEDTGELIVVRFPAQYRYDLTILAEDGGEPPKSAILPVVISVYGHLVEERNDTVVVNPTTNTVAPVSTTLGSSSTTGTQGEVTSGETVPSPKTTTTQATVVKSPQEPWYQTVGFKAGAGAVGGMVALCLIAVIAYRCVWGQKYKVSSMPEHPRRSPPMAYTHQMTSIGANKYRRHPQH</sequence>
<dbReference type="Gene3D" id="2.10.25.10">
    <property type="entry name" value="Laminin"/>
    <property type="match status" value="6"/>
</dbReference>
<dbReference type="Gene3D" id="2.60.40.60">
    <property type="entry name" value="Cadherins"/>
    <property type="match status" value="2"/>
</dbReference>
<dbReference type="PANTHER" id="PTHR11219">
    <property type="entry name" value="TENEURIN AND N-ACETYLGLUCOSAMINE-1-PHOSPHODIESTER ALPHA-N-ACETYLGLUCOSAMINIDASE"/>
    <property type="match status" value="1"/>
</dbReference>
<dbReference type="InterPro" id="IPR015919">
    <property type="entry name" value="Cadherin-like_sf"/>
</dbReference>
<dbReference type="InParanoid" id="A0A1S3KI24"/>
<evidence type="ECO:0000256" key="6">
    <source>
        <dbReference type="ARBA" id="ARBA00022989"/>
    </source>
</evidence>
<dbReference type="OrthoDB" id="6229058at2759"/>
<dbReference type="PRINTS" id="PR00205">
    <property type="entry name" value="CADHERIN"/>
</dbReference>
<feature type="domain" description="EGF-like" evidence="14">
    <location>
        <begin position="812"/>
        <end position="848"/>
    </location>
</feature>
<proteinExistence type="predicted"/>
<evidence type="ECO:0000256" key="2">
    <source>
        <dbReference type="ARBA" id="ARBA00022536"/>
    </source>
</evidence>
<comment type="caution">
    <text evidence="11">Lacks conserved residue(s) required for the propagation of feature annotation.</text>
</comment>
<keyword evidence="8 11" id="KW-1015">Disulfide bond</keyword>
<dbReference type="SMART" id="SM00181">
    <property type="entry name" value="EGF"/>
    <property type="match status" value="10"/>
</dbReference>
<dbReference type="GO" id="GO:0007156">
    <property type="term" value="P:homophilic cell adhesion via plasma membrane adhesion molecules"/>
    <property type="evidence" value="ECO:0007669"/>
    <property type="project" value="InterPro"/>
</dbReference>
<evidence type="ECO:0000256" key="12">
    <source>
        <dbReference type="SAM" id="MobiDB-lite"/>
    </source>
</evidence>
<evidence type="ECO:0000256" key="4">
    <source>
        <dbReference type="ARBA" id="ARBA00022737"/>
    </source>
</evidence>
<dbReference type="PROSITE" id="PS00022">
    <property type="entry name" value="EGF_1"/>
    <property type="match status" value="6"/>
</dbReference>
<evidence type="ECO:0000256" key="1">
    <source>
        <dbReference type="ARBA" id="ARBA00004370"/>
    </source>
</evidence>
<feature type="disulfide bond" evidence="11">
    <location>
        <begin position="873"/>
        <end position="882"/>
    </location>
</feature>
<dbReference type="PROSITE" id="PS50268">
    <property type="entry name" value="CADHERIN_2"/>
    <property type="match status" value="2"/>
</dbReference>
<dbReference type="GO" id="GO:0005886">
    <property type="term" value="C:plasma membrane"/>
    <property type="evidence" value="ECO:0007669"/>
    <property type="project" value="InterPro"/>
</dbReference>
<keyword evidence="4" id="KW-0677">Repeat</keyword>
<protein>
    <submittedName>
        <fullName evidence="17">Uncharacterized protein LOC106182044</fullName>
    </submittedName>
</protein>
<feature type="domain" description="EGF-like" evidence="14">
    <location>
        <begin position="917"/>
        <end position="951"/>
    </location>
</feature>
<dbReference type="InterPro" id="IPR020894">
    <property type="entry name" value="Cadherin_CS"/>
</dbReference>
<feature type="compositionally biased region" description="Low complexity" evidence="12">
    <location>
        <begin position="1335"/>
        <end position="1358"/>
    </location>
</feature>
<name>A0A1S3KI24_LINAN</name>
<keyword evidence="3 13" id="KW-0812">Transmembrane</keyword>
<dbReference type="CDD" id="cd11304">
    <property type="entry name" value="Cadherin_repeat"/>
    <property type="match status" value="2"/>
</dbReference>
<feature type="compositionally biased region" description="Polar residues" evidence="12">
    <location>
        <begin position="1360"/>
        <end position="1369"/>
    </location>
</feature>
<keyword evidence="9" id="KW-0325">Glycoprotein</keyword>
<dbReference type="RefSeq" id="XP_013422124.1">
    <property type="nucleotide sequence ID" value="XM_013566670.1"/>
</dbReference>
<accession>A0A1S3KI24</accession>
<evidence type="ECO:0000256" key="10">
    <source>
        <dbReference type="PROSITE-ProRule" id="PRU00043"/>
    </source>
</evidence>
<dbReference type="PANTHER" id="PTHR11219:SF70">
    <property type="entry name" value="EGF-LIKE DOMAIN-CONTAINING PROTEIN"/>
    <property type="match status" value="1"/>
</dbReference>
<evidence type="ECO:0000256" key="8">
    <source>
        <dbReference type="ARBA" id="ARBA00023157"/>
    </source>
</evidence>
<dbReference type="SMART" id="SM00112">
    <property type="entry name" value="CA"/>
    <property type="match status" value="2"/>
</dbReference>
<evidence type="ECO:0000256" key="7">
    <source>
        <dbReference type="ARBA" id="ARBA00023136"/>
    </source>
</evidence>
<evidence type="ECO:0000256" key="13">
    <source>
        <dbReference type="SAM" id="Phobius"/>
    </source>
</evidence>
<feature type="region of interest" description="Disordered" evidence="12">
    <location>
        <begin position="1335"/>
        <end position="1369"/>
    </location>
</feature>
<comment type="subcellular location">
    <subcellularLocation>
        <location evidence="1">Membrane</location>
    </subcellularLocation>
</comment>
<dbReference type="InterPro" id="IPR000742">
    <property type="entry name" value="EGF"/>
</dbReference>
<feature type="disulfide bond" evidence="11">
    <location>
        <begin position="982"/>
        <end position="991"/>
    </location>
</feature>
<dbReference type="STRING" id="7574.A0A1S3KI24"/>
<feature type="domain" description="EGF-like" evidence="14">
    <location>
        <begin position="1026"/>
        <end position="1060"/>
    </location>
</feature>
<feature type="disulfide bond" evidence="11">
    <location>
        <begin position="1050"/>
        <end position="1059"/>
    </location>
</feature>
<evidence type="ECO:0000256" key="3">
    <source>
        <dbReference type="ARBA" id="ARBA00022692"/>
    </source>
</evidence>
<feature type="domain" description="EGF-like" evidence="14">
    <location>
        <begin position="952"/>
        <end position="992"/>
    </location>
</feature>
<feature type="transmembrane region" description="Helical" evidence="13">
    <location>
        <begin position="1386"/>
        <end position="1408"/>
    </location>
</feature>
<keyword evidence="5 10" id="KW-0106">Calcium</keyword>
<dbReference type="InterPro" id="IPR002126">
    <property type="entry name" value="Cadherin-like_dom"/>
</dbReference>
<dbReference type="Pfam" id="PF23106">
    <property type="entry name" value="EGF_Teneurin"/>
    <property type="match status" value="1"/>
</dbReference>
<feature type="domain" description="Cadherin" evidence="15">
    <location>
        <begin position="1107"/>
        <end position="1218"/>
    </location>
</feature>
<keyword evidence="2 11" id="KW-0245">EGF-like domain</keyword>
<feature type="disulfide bond" evidence="11">
    <location>
        <begin position="838"/>
        <end position="847"/>
    </location>
</feature>
<dbReference type="PROSITE" id="PS01186">
    <property type="entry name" value="EGF_2"/>
    <property type="match status" value="6"/>
</dbReference>
<reference evidence="17" key="1">
    <citation type="submission" date="2025-08" db="UniProtKB">
        <authorList>
            <consortium name="RefSeq"/>
        </authorList>
    </citation>
    <scope>IDENTIFICATION</scope>
    <source>
        <tissue evidence="17">Gonads</tissue>
    </source>
</reference>
<evidence type="ECO:0000256" key="5">
    <source>
        <dbReference type="ARBA" id="ARBA00022837"/>
    </source>
</evidence>
<gene>
    <name evidence="17" type="primary">LOC106182044</name>
</gene>
<dbReference type="GO" id="GO:0005509">
    <property type="term" value="F:calcium ion binding"/>
    <property type="evidence" value="ECO:0007669"/>
    <property type="project" value="UniProtKB-UniRule"/>
</dbReference>
<evidence type="ECO:0000259" key="14">
    <source>
        <dbReference type="PROSITE" id="PS50026"/>
    </source>
</evidence>
<dbReference type="PROSITE" id="PS50026">
    <property type="entry name" value="EGF_3"/>
    <property type="match status" value="5"/>
</dbReference>
<evidence type="ECO:0000313" key="17">
    <source>
        <dbReference type="RefSeq" id="XP_013422124.1"/>
    </source>
</evidence>
<dbReference type="KEGG" id="lak:106182044"/>
<keyword evidence="7 13" id="KW-0472">Membrane</keyword>
<keyword evidence="6 13" id="KW-1133">Transmembrane helix</keyword>
<feature type="disulfide bond" evidence="11">
    <location>
        <begin position="941"/>
        <end position="950"/>
    </location>
</feature>
<dbReference type="Proteomes" id="UP000085678">
    <property type="component" value="Unplaced"/>
</dbReference>
<evidence type="ECO:0000256" key="9">
    <source>
        <dbReference type="ARBA" id="ARBA00023180"/>
    </source>
</evidence>
<dbReference type="FunFam" id="2.60.40.60:FF:000020">
    <property type="entry name" value="Dachsous cadherin-related 1b"/>
    <property type="match status" value="1"/>
</dbReference>
<evidence type="ECO:0000313" key="16">
    <source>
        <dbReference type="Proteomes" id="UP000085678"/>
    </source>
</evidence>
<evidence type="ECO:0000259" key="15">
    <source>
        <dbReference type="PROSITE" id="PS50268"/>
    </source>
</evidence>
<feature type="domain" description="Cadherin" evidence="15">
    <location>
        <begin position="1235"/>
        <end position="1312"/>
    </location>
</feature>
<feature type="domain" description="EGF-like" evidence="14">
    <location>
        <begin position="849"/>
        <end position="883"/>
    </location>
</feature>
<dbReference type="Pfam" id="PF25024">
    <property type="entry name" value="EGF_TEN"/>
    <property type="match status" value="1"/>
</dbReference>
<dbReference type="InterPro" id="IPR051216">
    <property type="entry name" value="Teneurin"/>
</dbReference>
<dbReference type="FunFam" id="2.10.25.10:FF:000001">
    <property type="entry name" value="Tenascin C"/>
    <property type="match status" value="1"/>
</dbReference>
<dbReference type="Pfam" id="PF00028">
    <property type="entry name" value="Cadherin"/>
    <property type="match status" value="2"/>
</dbReference>
<dbReference type="GeneID" id="106182044"/>
<evidence type="ECO:0000256" key="11">
    <source>
        <dbReference type="PROSITE-ProRule" id="PRU00076"/>
    </source>
</evidence>
<dbReference type="SUPFAM" id="SSF49313">
    <property type="entry name" value="Cadherin-like"/>
    <property type="match status" value="2"/>
</dbReference>
<dbReference type="PROSITE" id="PS00232">
    <property type="entry name" value="CADHERIN_1"/>
    <property type="match status" value="1"/>
</dbReference>